<feature type="compositionally biased region" description="Basic and acidic residues" evidence="1">
    <location>
        <begin position="599"/>
        <end position="609"/>
    </location>
</feature>
<feature type="compositionally biased region" description="Low complexity" evidence="1">
    <location>
        <begin position="573"/>
        <end position="588"/>
    </location>
</feature>
<proteinExistence type="predicted"/>
<comment type="caution">
    <text evidence="2">The sequence shown here is derived from an EMBL/GenBank/DDBJ whole genome shotgun (WGS) entry which is preliminary data.</text>
</comment>
<feature type="region of interest" description="Disordered" evidence="1">
    <location>
        <begin position="57"/>
        <end position="77"/>
    </location>
</feature>
<dbReference type="AlphaFoldDB" id="A0A4Z2DTB7"/>
<organism evidence="2 3">
    <name type="scientific">Schistosoma japonicum</name>
    <name type="common">Blood fluke</name>
    <dbReference type="NCBI Taxonomy" id="6182"/>
    <lineage>
        <taxon>Eukaryota</taxon>
        <taxon>Metazoa</taxon>
        <taxon>Spiralia</taxon>
        <taxon>Lophotrochozoa</taxon>
        <taxon>Platyhelminthes</taxon>
        <taxon>Trematoda</taxon>
        <taxon>Digenea</taxon>
        <taxon>Strigeidida</taxon>
        <taxon>Schistosomatoidea</taxon>
        <taxon>Schistosomatidae</taxon>
        <taxon>Schistosoma</taxon>
    </lineage>
</organism>
<dbReference type="EMBL" id="SKCS01000039">
    <property type="protein sequence ID" value="TNN19801.1"/>
    <property type="molecule type" value="Genomic_DNA"/>
</dbReference>
<feature type="region of interest" description="Disordered" evidence="1">
    <location>
        <begin position="567"/>
        <end position="677"/>
    </location>
</feature>
<dbReference type="OrthoDB" id="10046764at2759"/>
<sequence length="677" mass="73256">MLVDRLILPIEKLIKAPRLAALNTTHEEVEQALLGSKIVCIEDMNAGMRGVRRIDGYPGLSGNSDTSANTQPDNAPSTFDASQNLTSLIGSFTLQPPYVPDQRITTSPQSLFVMRTAGPDKFRSDGVIRSSHMNSEINKEVLQTSTLIQTPVTTNVYVVPTSHQMSIPLLLPLCDIDNLGNVQIEYTNAAGPSMASCRNTAPWIFQQSPKQYNAYPRVAHVIVPQPANQPSSTDYNKNQPLGWDLHQRPSLSTTNNPHSGVFPIRHQTHLPNYFIRQTVNASEPYSASFSIAQTNNVNQPFNLAVAAALASMNTNTSNLNSNQYAHQPQYFSNQLLSNSPNISSIGVNQQRPSNALLGHLQAVAAISAVAQHSNTTPCFQNPVSQTNPFHMPTPVPLPVYYAPPQLSLQSPVPRNSLQRLHQNTVYPMQSYSYPTIQNPTNSESSDSLKLDSKCGLTVPNLPQHTNNLIYPVLLQPPVHLQHKLPTSVNATGLQIHNSGQLTRGVINSVGLTPVPINLTVINTNVSTSVVSNTMPKEMSMSLTFSDAKANFEKNAQENSMVSNAVKASVGSDNPSNIASSGSPGISSSENHAYTVIGDDQSRKISKQTDKVTSPGSVHDSEDSVSSGIGDMTATSTGDNDSRNNSSSTPTEPVHIVSKSDYIRNKSSARIKEKITGT</sequence>
<dbReference type="Proteomes" id="UP000311919">
    <property type="component" value="Unassembled WGS sequence"/>
</dbReference>
<reference evidence="2 3" key="1">
    <citation type="submission" date="2019-03" db="EMBL/GenBank/DDBJ databases">
        <title>An improved genome assembly of the fluke Schistosoma japonicum.</title>
        <authorList>
            <person name="Hu W."/>
            <person name="Luo F."/>
            <person name="Yin M."/>
            <person name="Mo X."/>
            <person name="Sun C."/>
            <person name="Wu Q."/>
            <person name="Zhu B."/>
            <person name="Xiang M."/>
            <person name="Wang J."/>
            <person name="Wang Y."/>
            <person name="Zhang T."/>
            <person name="Xu B."/>
            <person name="Zheng H."/>
            <person name="Feng Z."/>
        </authorList>
    </citation>
    <scope>NUCLEOTIDE SEQUENCE [LARGE SCALE GENOMIC DNA]</scope>
    <source>
        <strain evidence="2">HuSjv2</strain>
        <tissue evidence="2">Worms</tissue>
    </source>
</reference>
<evidence type="ECO:0000313" key="2">
    <source>
        <dbReference type="EMBL" id="TNN19801.1"/>
    </source>
</evidence>
<feature type="compositionally biased region" description="Polar residues" evidence="1">
    <location>
        <begin position="632"/>
        <end position="650"/>
    </location>
</feature>
<feature type="compositionally biased region" description="Polar residues" evidence="1">
    <location>
        <begin position="61"/>
        <end position="77"/>
    </location>
</feature>
<gene>
    <name evidence="2" type="ORF">EWB00_006007</name>
</gene>
<name>A0A4Z2DTB7_SCHJA</name>
<keyword evidence="3" id="KW-1185">Reference proteome</keyword>
<accession>A0A4Z2DTB7</accession>
<evidence type="ECO:0000256" key="1">
    <source>
        <dbReference type="SAM" id="MobiDB-lite"/>
    </source>
</evidence>
<evidence type="ECO:0000313" key="3">
    <source>
        <dbReference type="Proteomes" id="UP000311919"/>
    </source>
</evidence>
<protein>
    <submittedName>
        <fullName evidence="2">Uncharacterized protein</fullName>
    </submittedName>
</protein>